<dbReference type="Proteomes" id="UP000252519">
    <property type="component" value="Unassembled WGS sequence"/>
</dbReference>
<dbReference type="OrthoDB" id="5836215at2759"/>
<keyword evidence="3" id="KW-1185">Reference proteome</keyword>
<comment type="caution">
    <text evidence="2">The sequence shown here is derived from an EMBL/GenBank/DDBJ whole genome shotgun (WGS) entry which is preliminary data.</text>
</comment>
<gene>
    <name evidence="2" type="ORF">ANCCAN_05398</name>
</gene>
<protein>
    <submittedName>
        <fullName evidence="2">Uncharacterized protein</fullName>
    </submittedName>
</protein>
<accession>A0A368GZZ5</accession>
<feature type="transmembrane region" description="Helical" evidence="1">
    <location>
        <begin position="145"/>
        <end position="164"/>
    </location>
</feature>
<feature type="transmembrane region" description="Helical" evidence="1">
    <location>
        <begin position="229"/>
        <end position="252"/>
    </location>
</feature>
<organism evidence="2 3">
    <name type="scientific">Ancylostoma caninum</name>
    <name type="common">Dog hookworm</name>
    <dbReference type="NCBI Taxonomy" id="29170"/>
    <lineage>
        <taxon>Eukaryota</taxon>
        <taxon>Metazoa</taxon>
        <taxon>Ecdysozoa</taxon>
        <taxon>Nematoda</taxon>
        <taxon>Chromadorea</taxon>
        <taxon>Rhabditida</taxon>
        <taxon>Rhabditina</taxon>
        <taxon>Rhabditomorpha</taxon>
        <taxon>Strongyloidea</taxon>
        <taxon>Ancylostomatidae</taxon>
        <taxon>Ancylostomatinae</taxon>
        <taxon>Ancylostoma</taxon>
    </lineage>
</organism>
<evidence type="ECO:0000256" key="1">
    <source>
        <dbReference type="SAM" id="Phobius"/>
    </source>
</evidence>
<name>A0A368GZZ5_ANCCA</name>
<evidence type="ECO:0000313" key="3">
    <source>
        <dbReference type="Proteomes" id="UP000252519"/>
    </source>
</evidence>
<feature type="transmembrane region" description="Helical" evidence="1">
    <location>
        <begin position="83"/>
        <end position="109"/>
    </location>
</feature>
<evidence type="ECO:0000313" key="2">
    <source>
        <dbReference type="EMBL" id="RCN48570.1"/>
    </source>
</evidence>
<dbReference type="STRING" id="29170.A0A368GZZ5"/>
<reference evidence="2 3" key="1">
    <citation type="submission" date="2014-10" db="EMBL/GenBank/DDBJ databases">
        <title>Draft genome of the hookworm Ancylostoma caninum.</title>
        <authorList>
            <person name="Mitreva M."/>
        </authorList>
    </citation>
    <scope>NUCLEOTIDE SEQUENCE [LARGE SCALE GENOMIC DNA]</scope>
    <source>
        <strain evidence="2 3">Baltimore</strain>
    </source>
</reference>
<feature type="transmembrane region" description="Helical" evidence="1">
    <location>
        <begin position="264"/>
        <end position="283"/>
    </location>
</feature>
<feature type="transmembrane region" description="Helical" evidence="1">
    <location>
        <begin position="115"/>
        <end position="133"/>
    </location>
</feature>
<keyword evidence="1" id="KW-0812">Transmembrane</keyword>
<keyword evidence="1" id="KW-0472">Membrane</keyword>
<proteinExistence type="predicted"/>
<dbReference type="AlphaFoldDB" id="A0A368GZZ5"/>
<sequence length="299" mass="33099">MSEVAERYVEQIQTTAETLRRRIIAYYDGIFFLGNKILTAADRARDVAEPVAYDVKDYIANASNQTEPVSDMEKDMKNNIVELYLGISVLMLGVSSGELAGAFVFPGLLERIFDPFIEFLVLFLVPTYVYLNIRKNAAMDDTERRTCLFGFCLATGILLGHLVGGALTSIAPSVFFIPPLLLSLLMDNELIRSPLAGMERSNFLAIGGAVSSLICTIFAMLPVGYFSMAIFLLSLLHVAFLSIHFQVVTQCAKEKIMMVGESQFSYIMGVLFIQLFMTALFGFDPNAANHPPPPAQHHK</sequence>
<keyword evidence="1" id="KW-1133">Transmembrane helix</keyword>
<dbReference type="EMBL" id="JOJR01000045">
    <property type="protein sequence ID" value="RCN48570.1"/>
    <property type="molecule type" value="Genomic_DNA"/>
</dbReference>